<dbReference type="InterPro" id="IPR016032">
    <property type="entry name" value="Sig_transdc_resp-reg_C-effctor"/>
</dbReference>
<keyword evidence="1" id="KW-0805">Transcription regulation</keyword>
<accession>A0ABT6BDP9</accession>
<evidence type="ECO:0000256" key="1">
    <source>
        <dbReference type="ARBA" id="ARBA00023015"/>
    </source>
</evidence>
<dbReference type="PROSITE" id="PS50043">
    <property type="entry name" value="HTH_LUXR_2"/>
    <property type="match status" value="1"/>
</dbReference>
<organism evidence="5 6">
    <name type="scientific">Luteibacter sahnii</name>
    <dbReference type="NCBI Taxonomy" id="3021977"/>
    <lineage>
        <taxon>Bacteria</taxon>
        <taxon>Pseudomonadati</taxon>
        <taxon>Pseudomonadota</taxon>
        <taxon>Gammaproteobacteria</taxon>
        <taxon>Lysobacterales</taxon>
        <taxon>Rhodanobacteraceae</taxon>
        <taxon>Luteibacter</taxon>
    </lineage>
</organism>
<dbReference type="Pfam" id="PF00196">
    <property type="entry name" value="GerE"/>
    <property type="match status" value="1"/>
</dbReference>
<keyword evidence="6" id="KW-1185">Reference proteome</keyword>
<evidence type="ECO:0000259" key="4">
    <source>
        <dbReference type="PROSITE" id="PS50043"/>
    </source>
</evidence>
<dbReference type="Proteomes" id="UP001528850">
    <property type="component" value="Unassembled WGS sequence"/>
</dbReference>
<evidence type="ECO:0000313" key="5">
    <source>
        <dbReference type="EMBL" id="MDF4026256.1"/>
    </source>
</evidence>
<dbReference type="PRINTS" id="PR00038">
    <property type="entry name" value="HTHLUXR"/>
</dbReference>
<dbReference type="PANTHER" id="PTHR44688:SF16">
    <property type="entry name" value="DNA-BINDING TRANSCRIPTIONAL ACTIVATOR DEVR_DOSR"/>
    <property type="match status" value="1"/>
</dbReference>
<keyword evidence="3" id="KW-0804">Transcription</keyword>
<proteinExistence type="predicted"/>
<evidence type="ECO:0000313" key="6">
    <source>
        <dbReference type="Proteomes" id="UP001528850"/>
    </source>
</evidence>
<reference evidence="5 6" key="1">
    <citation type="journal article" date="2024" name="Curr. Microbiol.">
        <title>Luteibacter sahnii sp. nov., A Novel Yellow-Colored Xanthomonadin Pigment Producing Probiotic Bacterium from Healthy Rice Seed Microbiome.</title>
        <authorList>
            <person name="Jaiswal G."/>
            <person name="Rana R."/>
            <person name="Nayak P.K."/>
            <person name="Chouhan R."/>
            <person name="Gandhi S.G."/>
            <person name="Patel H.K."/>
            <person name="Patil P.B."/>
        </authorList>
    </citation>
    <scope>NUCLEOTIDE SEQUENCE [LARGE SCALE GENOMIC DNA]</scope>
    <source>
        <strain evidence="5 6">PPL201</strain>
    </source>
</reference>
<evidence type="ECO:0000256" key="3">
    <source>
        <dbReference type="ARBA" id="ARBA00023163"/>
    </source>
</evidence>
<dbReference type="SMART" id="SM00421">
    <property type="entry name" value="HTH_LUXR"/>
    <property type="match status" value="1"/>
</dbReference>
<gene>
    <name evidence="5" type="ORF">P3W24_14870</name>
</gene>
<sequence>MCLGRESLDGPPTRGIAEEVFATLPWPCIVCPRDGCPAVMANEAFRREFEGDLTADLPEWLALHLVQGVAGEELRLDATRRYQVTRQTIDLPPNAYQAIFLAPIVEDDAAGEPVANTFATLRPEVSLTRRESQVLDGIMSGKLNKVIAGELNISTKTVELHRANLMAKLRVNNVVELARAVLDQGDARPAARATALAQHDLSTA</sequence>
<name>A0ABT6BDP9_9GAMM</name>
<dbReference type="PROSITE" id="PS00622">
    <property type="entry name" value="HTH_LUXR_1"/>
    <property type="match status" value="1"/>
</dbReference>
<dbReference type="PANTHER" id="PTHR44688">
    <property type="entry name" value="DNA-BINDING TRANSCRIPTIONAL ACTIVATOR DEVR_DOSR"/>
    <property type="match status" value="1"/>
</dbReference>
<dbReference type="CDD" id="cd06170">
    <property type="entry name" value="LuxR_C_like"/>
    <property type="match status" value="1"/>
</dbReference>
<dbReference type="Gene3D" id="1.10.10.10">
    <property type="entry name" value="Winged helix-like DNA-binding domain superfamily/Winged helix DNA-binding domain"/>
    <property type="match status" value="1"/>
</dbReference>
<dbReference type="InterPro" id="IPR036388">
    <property type="entry name" value="WH-like_DNA-bd_sf"/>
</dbReference>
<dbReference type="InterPro" id="IPR000792">
    <property type="entry name" value="Tscrpt_reg_LuxR_C"/>
</dbReference>
<keyword evidence="2" id="KW-0238">DNA-binding</keyword>
<feature type="domain" description="HTH luxR-type" evidence="4">
    <location>
        <begin position="120"/>
        <end position="185"/>
    </location>
</feature>
<comment type="caution">
    <text evidence="5">The sequence shown here is derived from an EMBL/GenBank/DDBJ whole genome shotgun (WGS) entry which is preliminary data.</text>
</comment>
<protein>
    <submittedName>
        <fullName evidence="5">LuxR C-terminal-related transcriptional regulator</fullName>
    </submittedName>
</protein>
<dbReference type="EMBL" id="JARJJS010000004">
    <property type="protein sequence ID" value="MDF4026256.1"/>
    <property type="molecule type" value="Genomic_DNA"/>
</dbReference>
<evidence type="ECO:0000256" key="2">
    <source>
        <dbReference type="ARBA" id="ARBA00023125"/>
    </source>
</evidence>
<dbReference type="SUPFAM" id="SSF46894">
    <property type="entry name" value="C-terminal effector domain of the bipartite response regulators"/>
    <property type="match status" value="1"/>
</dbReference>